<dbReference type="GO" id="GO:0004563">
    <property type="term" value="F:beta-N-acetylhexosaminidase activity"/>
    <property type="evidence" value="ECO:0007669"/>
    <property type="project" value="UniProtKB-EC"/>
</dbReference>
<protein>
    <recommendedName>
        <fullName evidence="3">beta-N-acetylhexosaminidase</fullName>
        <ecNumber evidence="3">3.2.1.52</ecNumber>
    </recommendedName>
</protein>
<dbReference type="Gene3D" id="3.20.20.80">
    <property type="entry name" value="Glycosidases"/>
    <property type="match status" value="1"/>
</dbReference>
<keyword evidence="4" id="KW-0378">Hydrolase</keyword>
<dbReference type="CDD" id="cd06565">
    <property type="entry name" value="GH20_GcnA-like"/>
    <property type="match status" value="1"/>
</dbReference>
<dbReference type="PANTHER" id="PTHR21040:SF8">
    <property type="entry name" value="BCDNA.GH04120"/>
    <property type="match status" value="1"/>
</dbReference>
<reference evidence="6" key="1">
    <citation type="submission" date="2017-09" db="EMBL/GenBank/DDBJ databases">
        <title>Contemporary evolution of a Lepidopteran species, Heliothis virescens, in response to modern agricultural practices.</title>
        <authorList>
            <person name="Fritz M.L."/>
            <person name="Deyonke A.M."/>
            <person name="Papanicolaou A."/>
            <person name="Micinski S."/>
            <person name="Westbrook J."/>
            <person name="Gould F."/>
        </authorList>
    </citation>
    <scope>NUCLEOTIDE SEQUENCE [LARGE SCALE GENOMIC DNA]</scope>
    <source>
        <strain evidence="6">HvINT-</strain>
        <tissue evidence="6">Whole body</tissue>
    </source>
</reference>
<proteinExistence type="inferred from homology"/>
<evidence type="ECO:0000313" key="6">
    <source>
        <dbReference type="EMBL" id="PCG63125.1"/>
    </source>
</evidence>
<comment type="caution">
    <text evidence="6">The sequence shown here is derived from an EMBL/GenBank/DDBJ whole genome shotgun (WGS) entry which is preliminary data.</text>
</comment>
<dbReference type="InterPro" id="IPR038901">
    <property type="entry name" value="HEXDC-like"/>
</dbReference>
<dbReference type="SUPFAM" id="SSF51445">
    <property type="entry name" value="(Trans)glycosidases"/>
    <property type="match status" value="1"/>
</dbReference>
<evidence type="ECO:0000256" key="4">
    <source>
        <dbReference type="ARBA" id="ARBA00022801"/>
    </source>
</evidence>
<gene>
    <name evidence="6" type="ORF">B5V51_12933</name>
</gene>
<dbReference type="PANTHER" id="PTHR21040">
    <property type="entry name" value="BCDNA.GH04120"/>
    <property type="match status" value="1"/>
</dbReference>
<sequence length="461" mass="52730">MKRIVHLDLKGAPLRVDYLEKVIVLIKTWGADGILLEWEDTFPYTGNLADIGSVTNSGGDNMYSLEEVMQILKIARDNGMEAIQLIQTIGHMEFVLKHQAFRDLRENERSPSVLCPTKPESQALVREIIDQVLEVQPDAKYLHIGADEVWYWALCPSCREKAASHKYGNPSLYLDHVKDLILYIKEKRPEISVLMWDDMMRTMDPEMLKEYALGEIVEPVIWNYNSSDTFVIKKEVWDTYAQLFPKLWGGSAFKGANGSSQILSPVTRYLTNQEAWATQFKDHADRIRFQGIILTGWSRYDHYATLCELFPVSLPCLANCLRILCVAHGLPATKILNEILPPEEWPGEELARSVHTFIFIRERCLALLNSDLITTWLNPWQISHKFTIPVHVEGIAVATQQILTELSVLKAELSERLIQITGERSRDEWLETHVEPLIAKLTRVYEVSRDRSAADASVRPT</sequence>
<name>A0A2A4ITM8_HELVI</name>
<dbReference type="GO" id="GO:0005975">
    <property type="term" value="P:carbohydrate metabolic process"/>
    <property type="evidence" value="ECO:0007669"/>
    <property type="project" value="InterPro"/>
</dbReference>
<accession>A0A2A4ITM8</accession>
<dbReference type="Pfam" id="PF00728">
    <property type="entry name" value="Glyco_hydro_20"/>
    <property type="match status" value="1"/>
</dbReference>
<dbReference type="InterPro" id="IPR017853">
    <property type="entry name" value="GH"/>
</dbReference>
<feature type="domain" description="Glycoside hydrolase family 20 catalytic" evidence="5">
    <location>
        <begin position="47"/>
        <end position="206"/>
    </location>
</feature>
<dbReference type="InterPro" id="IPR015883">
    <property type="entry name" value="Glyco_hydro_20_cat"/>
</dbReference>
<evidence type="ECO:0000259" key="5">
    <source>
        <dbReference type="Pfam" id="PF00728"/>
    </source>
</evidence>
<comment type="catalytic activity">
    <reaction evidence="1">
        <text>Hydrolysis of terminal non-reducing N-acetyl-D-hexosamine residues in N-acetyl-beta-D-hexosaminides.</text>
        <dbReference type="EC" id="3.2.1.52"/>
    </reaction>
</comment>
<evidence type="ECO:0000256" key="1">
    <source>
        <dbReference type="ARBA" id="ARBA00001231"/>
    </source>
</evidence>
<dbReference type="STRING" id="7102.A0A2A4ITM8"/>
<evidence type="ECO:0000256" key="2">
    <source>
        <dbReference type="ARBA" id="ARBA00006285"/>
    </source>
</evidence>
<evidence type="ECO:0000256" key="3">
    <source>
        <dbReference type="ARBA" id="ARBA00012663"/>
    </source>
</evidence>
<dbReference type="AlphaFoldDB" id="A0A2A4ITM8"/>
<dbReference type="EC" id="3.2.1.52" evidence="3"/>
<comment type="similarity">
    <text evidence="2">Belongs to the glycosyl hydrolase 20 family.</text>
</comment>
<organism evidence="6">
    <name type="scientific">Heliothis virescens</name>
    <name type="common">Tobacco budworm moth</name>
    <dbReference type="NCBI Taxonomy" id="7102"/>
    <lineage>
        <taxon>Eukaryota</taxon>
        <taxon>Metazoa</taxon>
        <taxon>Ecdysozoa</taxon>
        <taxon>Arthropoda</taxon>
        <taxon>Hexapoda</taxon>
        <taxon>Insecta</taxon>
        <taxon>Pterygota</taxon>
        <taxon>Neoptera</taxon>
        <taxon>Endopterygota</taxon>
        <taxon>Lepidoptera</taxon>
        <taxon>Glossata</taxon>
        <taxon>Ditrysia</taxon>
        <taxon>Noctuoidea</taxon>
        <taxon>Noctuidae</taxon>
        <taxon>Heliothinae</taxon>
        <taxon>Heliothis</taxon>
    </lineage>
</organism>
<dbReference type="EMBL" id="NWSH01007033">
    <property type="protein sequence ID" value="PCG63125.1"/>
    <property type="molecule type" value="Genomic_DNA"/>
</dbReference>